<reference evidence="1" key="1">
    <citation type="submission" date="2021-02" db="EMBL/GenBank/DDBJ databases">
        <authorList>
            <person name="Nowell W R."/>
        </authorList>
    </citation>
    <scope>NUCLEOTIDE SEQUENCE</scope>
</reference>
<dbReference type="AlphaFoldDB" id="A0A820JGE2"/>
<accession>A0A820JGE2</accession>
<dbReference type="Proteomes" id="UP000663844">
    <property type="component" value="Unassembled WGS sequence"/>
</dbReference>
<dbReference type="EMBL" id="CAJOAZ010018255">
    <property type="protein sequence ID" value="CAF4324342.1"/>
    <property type="molecule type" value="Genomic_DNA"/>
</dbReference>
<name>A0A820JGE2_9BILA</name>
<dbReference type="SUPFAM" id="SSF48452">
    <property type="entry name" value="TPR-like"/>
    <property type="match status" value="1"/>
</dbReference>
<feature type="non-terminal residue" evidence="1">
    <location>
        <position position="1"/>
    </location>
</feature>
<organism evidence="1 2">
    <name type="scientific">Adineta steineri</name>
    <dbReference type="NCBI Taxonomy" id="433720"/>
    <lineage>
        <taxon>Eukaryota</taxon>
        <taxon>Metazoa</taxon>
        <taxon>Spiralia</taxon>
        <taxon>Gnathifera</taxon>
        <taxon>Rotifera</taxon>
        <taxon>Eurotatoria</taxon>
        <taxon>Bdelloidea</taxon>
        <taxon>Adinetida</taxon>
        <taxon>Adinetidae</taxon>
        <taxon>Adineta</taxon>
    </lineage>
</organism>
<sequence>IDQEDDAYHLVLILKMVCYAHLHLINETINITTTVRTKLINFIVKDVVSSTEALIDLCLAMVTYDQGRYEKSIQLFEKIRNTTNKYHNRALYGQFNAYLSLNKPIDARTCYETLQDHLEPSEELSCRLQLKLIEEQHPADLLKTVQSALQEANINEELFELTVQGWLAVGRAYLSIQRSNDIFDKDQCKYAFDK</sequence>
<dbReference type="InterPro" id="IPR011990">
    <property type="entry name" value="TPR-like_helical_dom_sf"/>
</dbReference>
<gene>
    <name evidence="1" type="ORF">OXD698_LOCUS47347</name>
</gene>
<proteinExistence type="predicted"/>
<evidence type="ECO:0000313" key="1">
    <source>
        <dbReference type="EMBL" id="CAF4324342.1"/>
    </source>
</evidence>
<evidence type="ECO:0000313" key="2">
    <source>
        <dbReference type="Proteomes" id="UP000663844"/>
    </source>
</evidence>
<dbReference type="Gene3D" id="1.25.40.10">
    <property type="entry name" value="Tetratricopeptide repeat domain"/>
    <property type="match status" value="1"/>
</dbReference>
<comment type="caution">
    <text evidence="1">The sequence shown here is derived from an EMBL/GenBank/DDBJ whole genome shotgun (WGS) entry which is preliminary data.</text>
</comment>
<protein>
    <submittedName>
        <fullName evidence="1">Uncharacterized protein</fullName>
    </submittedName>
</protein>
<feature type="non-terminal residue" evidence="1">
    <location>
        <position position="194"/>
    </location>
</feature>